<feature type="transmembrane region" description="Helical" evidence="6">
    <location>
        <begin position="16"/>
        <end position="37"/>
    </location>
</feature>
<evidence type="ECO:0000256" key="6">
    <source>
        <dbReference type="SAM" id="Phobius"/>
    </source>
</evidence>
<evidence type="ECO:0000256" key="4">
    <source>
        <dbReference type="ARBA" id="ARBA00022989"/>
    </source>
</evidence>
<keyword evidence="5 6" id="KW-0472">Membrane</keyword>
<dbReference type="Proteomes" id="UP000371977">
    <property type="component" value="Unassembled WGS sequence"/>
</dbReference>
<feature type="transmembrane region" description="Helical" evidence="6">
    <location>
        <begin position="84"/>
        <end position="104"/>
    </location>
</feature>
<comment type="caution">
    <text evidence="8">The sequence shown here is derived from an EMBL/GenBank/DDBJ whole genome shotgun (WGS) entry which is preliminary data.</text>
</comment>
<keyword evidence="9" id="KW-1185">Reference proteome</keyword>
<comment type="similarity">
    <text evidence="2">Belongs to the GtrA family.</text>
</comment>
<evidence type="ECO:0000256" key="5">
    <source>
        <dbReference type="ARBA" id="ARBA00023136"/>
    </source>
</evidence>
<reference evidence="8 9" key="1">
    <citation type="submission" date="2019-01" db="EMBL/GenBank/DDBJ databases">
        <title>Weissella sp. nov., a novel lactic acid bacterium isolated from animal feces.</title>
        <authorList>
            <person name="Wang L.-T."/>
        </authorList>
    </citation>
    <scope>NUCLEOTIDE SEQUENCE [LARGE SCALE GENOMIC DNA]</scope>
    <source>
        <strain evidence="8 9">8H-2</strain>
    </source>
</reference>
<keyword evidence="4 6" id="KW-1133">Transmembrane helix</keyword>
<evidence type="ECO:0000256" key="2">
    <source>
        <dbReference type="ARBA" id="ARBA00009399"/>
    </source>
</evidence>
<feature type="domain" description="GtrA/DPMS transmembrane" evidence="7">
    <location>
        <begin position="15"/>
        <end position="132"/>
    </location>
</feature>
<accession>A0A6C2C3K3</accession>
<evidence type="ECO:0000313" key="9">
    <source>
        <dbReference type="Proteomes" id="UP000371977"/>
    </source>
</evidence>
<gene>
    <name evidence="8" type="ORF">ESZ50_09990</name>
</gene>
<dbReference type="Pfam" id="PF04138">
    <property type="entry name" value="GtrA_DPMS_TM"/>
    <property type="match status" value="1"/>
</dbReference>
<dbReference type="InterPro" id="IPR007267">
    <property type="entry name" value="GtrA_DPMS_TM"/>
</dbReference>
<dbReference type="GO" id="GO:0005886">
    <property type="term" value="C:plasma membrane"/>
    <property type="evidence" value="ECO:0007669"/>
    <property type="project" value="TreeGrafter"/>
</dbReference>
<proteinExistence type="inferred from homology"/>
<evidence type="ECO:0000259" key="7">
    <source>
        <dbReference type="Pfam" id="PF04138"/>
    </source>
</evidence>
<protein>
    <submittedName>
        <fullName evidence="8">GtrA family protein</fullName>
    </submittedName>
</protein>
<dbReference type="EMBL" id="SDGZ01000024">
    <property type="protein sequence ID" value="TYC48123.1"/>
    <property type="molecule type" value="Genomic_DNA"/>
</dbReference>
<name>A0A6C2C3K3_9LACO</name>
<evidence type="ECO:0000256" key="3">
    <source>
        <dbReference type="ARBA" id="ARBA00022692"/>
    </source>
</evidence>
<dbReference type="InterPro" id="IPR051401">
    <property type="entry name" value="GtrA_CellWall_Glycosyl"/>
</dbReference>
<feature type="transmembrane region" description="Helical" evidence="6">
    <location>
        <begin position="110"/>
        <end position="130"/>
    </location>
</feature>
<organism evidence="8 9">
    <name type="scientific">Weissella muntiaci</name>
    <dbReference type="NCBI Taxonomy" id="2508881"/>
    <lineage>
        <taxon>Bacteria</taxon>
        <taxon>Bacillati</taxon>
        <taxon>Bacillota</taxon>
        <taxon>Bacilli</taxon>
        <taxon>Lactobacillales</taxon>
        <taxon>Lactobacillaceae</taxon>
        <taxon>Weissella</taxon>
    </lineage>
</organism>
<evidence type="ECO:0000256" key="1">
    <source>
        <dbReference type="ARBA" id="ARBA00004141"/>
    </source>
</evidence>
<dbReference type="OrthoDB" id="9812049at2"/>
<dbReference type="PANTHER" id="PTHR38459">
    <property type="entry name" value="PROPHAGE BACTOPRENOL-LINKED GLUCOSE TRANSLOCASE HOMOLOG"/>
    <property type="match status" value="1"/>
</dbReference>
<dbReference type="GO" id="GO:0000271">
    <property type="term" value="P:polysaccharide biosynthetic process"/>
    <property type="evidence" value="ECO:0007669"/>
    <property type="project" value="InterPro"/>
</dbReference>
<comment type="subcellular location">
    <subcellularLocation>
        <location evidence="1">Membrane</location>
        <topology evidence="1">Multi-pass membrane protein</topology>
    </subcellularLocation>
</comment>
<evidence type="ECO:0000313" key="8">
    <source>
        <dbReference type="EMBL" id="TYC48123.1"/>
    </source>
</evidence>
<sequence>MFNGISVLLDSEKFRFLLVGGFNTAFGFAIYALFTWLLRGLEFGYMLALIISQVASLFVAFDLHKKFTFKTQGHVVKDFIRFTMVNAVNYAFNLLLLPILVHGFKFNALVAQLSILIFTTVVSFIGHKYFSFRR</sequence>
<dbReference type="PANTHER" id="PTHR38459:SF1">
    <property type="entry name" value="PROPHAGE BACTOPRENOL-LINKED GLUCOSE TRANSLOCASE HOMOLOG"/>
    <property type="match status" value="1"/>
</dbReference>
<dbReference type="AlphaFoldDB" id="A0A6C2C3K3"/>
<feature type="transmembrane region" description="Helical" evidence="6">
    <location>
        <begin position="43"/>
        <end position="63"/>
    </location>
</feature>
<keyword evidence="3 6" id="KW-0812">Transmembrane</keyword>